<dbReference type="EMBL" id="DSUJ01000008">
    <property type="protein sequence ID" value="HFI90426.1"/>
    <property type="molecule type" value="Genomic_DNA"/>
</dbReference>
<name>A0A7V2ZIA7_9BACT</name>
<comment type="caution">
    <text evidence="2">The sequence shown here is derived from an EMBL/GenBank/DDBJ whole genome shotgun (WGS) entry which is preliminary data.</text>
</comment>
<protein>
    <submittedName>
        <fullName evidence="2">Uncharacterized protein</fullName>
    </submittedName>
</protein>
<keyword evidence="1" id="KW-0472">Membrane</keyword>
<accession>A0A7V2ZIA7</accession>
<proteinExistence type="predicted"/>
<organism evidence="2">
    <name type="scientific">Ignavibacterium album</name>
    <dbReference type="NCBI Taxonomy" id="591197"/>
    <lineage>
        <taxon>Bacteria</taxon>
        <taxon>Pseudomonadati</taxon>
        <taxon>Ignavibacteriota</taxon>
        <taxon>Ignavibacteria</taxon>
        <taxon>Ignavibacteriales</taxon>
        <taxon>Ignavibacteriaceae</taxon>
        <taxon>Ignavibacterium</taxon>
    </lineage>
</organism>
<keyword evidence="1" id="KW-1133">Transmembrane helix</keyword>
<dbReference type="RefSeq" id="WP_304146668.1">
    <property type="nucleotide sequence ID" value="NZ_JAOAIE010000090.1"/>
</dbReference>
<dbReference type="AlphaFoldDB" id="A0A7V2ZIA7"/>
<gene>
    <name evidence="2" type="ORF">ENS31_02720</name>
</gene>
<evidence type="ECO:0000313" key="2">
    <source>
        <dbReference type="EMBL" id="HFI90426.1"/>
    </source>
</evidence>
<keyword evidence="1" id="KW-0812">Transmembrane</keyword>
<reference evidence="2" key="1">
    <citation type="journal article" date="2020" name="mSystems">
        <title>Genome- and Community-Level Interaction Insights into Carbon Utilization and Element Cycling Functions of Hydrothermarchaeota in Hydrothermal Sediment.</title>
        <authorList>
            <person name="Zhou Z."/>
            <person name="Liu Y."/>
            <person name="Xu W."/>
            <person name="Pan J."/>
            <person name="Luo Z.H."/>
            <person name="Li M."/>
        </authorList>
    </citation>
    <scope>NUCLEOTIDE SEQUENCE [LARGE SCALE GENOMIC DNA]</scope>
    <source>
        <strain evidence="2">SpSt-479</strain>
    </source>
</reference>
<evidence type="ECO:0000256" key="1">
    <source>
        <dbReference type="SAM" id="Phobius"/>
    </source>
</evidence>
<sequence length="78" mass="8679">MNKIILNIGLLIFCFSIIFFSQREMPLAEVIIKSFIIFISSTVILSVTAIVLVKLIQKTASNTNENSEHSILGSKAHE</sequence>
<feature type="transmembrane region" description="Helical" evidence="1">
    <location>
        <begin position="30"/>
        <end position="53"/>
    </location>
</feature>